<evidence type="ECO:0000313" key="2">
    <source>
        <dbReference type="Proteomes" id="UP000823921"/>
    </source>
</evidence>
<dbReference type="AlphaFoldDB" id="A0A9D2SB10"/>
<comment type="caution">
    <text evidence="1">The sequence shown here is derived from an EMBL/GenBank/DDBJ whole genome shotgun (WGS) entry which is preliminary data.</text>
</comment>
<dbReference type="Proteomes" id="UP000823921">
    <property type="component" value="Unassembled WGS sequence"/>
</dbReference>
<evidence type="ECO:0000313" key="1">
    <source>
        <dbReference type="EMBL" id="HJB80867.1"/>
    </source>
</evidence>
<sequence length="87" mass="10085">YINTFKYTPEDVDCKLCTEYVKKFGCTACGCPWMAERIEAGVVSYQKLIERLGKLNITFGTYLWVPDHNGLDDYIWEFCLNKGMTPK</sequence>
<protein>
    <submittedName>
        <fullName evidence="1">Uncharacterized protein</fullName>
    </submittedName>
</protein>
<reference evidence="1" key="2">
    <citation type="submission" date="2021-04" db="EMBL/GenBank/DDBJ databases">
        <authorList>
            <person name="Gilroy R."/>
        </authorList>
    </citation>
    <scope>NUCLEOTIDE SEQUENCE</scope>
    <source>
        <strain evidence="1">CHK192-8294</strain>
    </source>
</reference>
<accession>A0A9D2SB10</accession>
<gene>
    <name evidence="1" type="ORF">H9712_07765</name>
</gene>
<dbReference type="EMBL" id="DWXO01000076">
    <property type="protein sequence ID" value="HJB80867.1"/>
    <property type="molecule type" value="Genomic_DNA"/>
</dbReference>
<reference evidence="1" key="1">
    <citation type="journal article" date="2021" name="PeerJ">
        <title>Extensive microbial diversity within the chicken gut microbiome revealed by metagenomics and culture.</title>
        <authorList>
            <person name="Gilroy R."/>
            <person name="Ravi A."/>
            <person name="Getino M."/>
            <person name="Pursley I."/>
            <person name="Horton D.L."/>
            <person name="Alikhan N.F."/>
            <person name="Baker D."/>
            <person name="Gharbi K."/>
            <person name="Hall N."/>
            <person name="Watson M."/>
            <person name="Adriaenssens E.M."/>
            <person name="Foster-Nyarko E."/>
            <person name="Jarju S."/>
            <person name="Secka A."/>
            <person name="Antonio M."/>
            <person name="Oren A."/>
            <person name="Chaudhuri R.R."/>
            <person name="La Ragione R."/>
            <person name="Hildebrand F."/>
            <person name="Pallen M.J."/>
        </authorList>
    </citation>
    <scope>NUCLEOTIDE SEQUENCE</scope>
    <source>
        <strain evidence="1">CHK192-8294</strain>
    </source>
</reference>
<feature type="non-terminal residue" evidence="1">
    <location>
        <position position="1"/>
    </location>
</feature>
<proteinExistence type="predicted"/>
<organism evidence="1 2">
    <name type="scientific">Candidatus Flavonifractor intestinigallinarum</name>
    <dbReference type="NCBI Taxonomy" id="2838586"/>
    <lineage>
        <taxon>Bacteria</taxon>
        <taxon>Bacillati</taxon>
        <taxon>Bacillota</taxon>
        <taxon>Clostridia</taxon>
        <taxon>Eubacteriales</taxon>
        <taxon>Oscillospiraceae</taxon>
        <taxon>Flavonifractor</taxon>
    </lineage>
</organism>
<name>A0A9D2SB10_9FIRM</name>